<dbReference type="InterPro" id="IPR001356">
    <property type="entry name" value="HD"/>
</dbReference>
<dbReference type="RefSeq" id="XP_023931178.1">
    <property type="nucleotide sequence ID" value="XM_024075410.1"/>
</dbReference>
<evidence type="ECO:0000256" key="5">
    <source>
        <dbReference type="ARBA" id="ARBA00022989"/>
    </source>
</evidence>
<dbReference type="AlphaFoldDB" id="A0A2R2MLS5"/>
<keyword evidence="8" id="KW-0539">Nucleus</keyword>
<dbReference type="Gene3D" id="1.10.10.60">
    <property type="entry name" value="Homeodomain-like"/>
    <property type="match status" value="2"/>
</dbReference>
<keyword evidence="14" id="KW-1185">Reference proteome</keyword>
<keyword evidence="8" id="KW-0371">Homeobox</keyword>
<dbReference type="OrthoDB" id="537032at2759"/>
<name>A0A2R2MLS5_LINAN</name>
<organism evidence="14 15">
    <name type="scientific">Lingula anatina</name>
    <name type="common">Brachiopod</name>
    <name type="synonym">Lingula unguis</name>
    <dbReference type="NCBI Taxonomy" id="7574"/>
    <lineage>
        <taxon>Eukaryota</taxon>
        <taxon>Metazoa</taxon>
        <taxon>Spiralia</taxon>
        <taxon>Lophotrochozoa</taxon>
        <taxon>Brachiopoda</taxon>
        <taxon>Linguliformea</taxon>
        <taxon>Lingulata</taxon>
        <taxon>Lingulida</taxon>
        <taxon>Linguloidea</taxon>
        <taxon>Lingulidae</taxon>
        <taxon>Lingula</taxon>
    </lineage>
</organism>
<dbReference type="GO" id="GO:0003677">
    <property type="term" value="F:DNA binding"/>
    <property type="evidence" value="ECO:0007669"/>
    <property type="project" value="UniProtKB-UniRule"/>
</dbReference>
<evidence type="ECO:0000256" key="10">
    <source>
        <dbReference type="SAM" id="MobiDB-lite"/>
    </source>
</evidence>
<evidence type="ECO:0000256" key="3">
    <source>
        <dbReference type="ARBA" id="ARBA00004991"/>
    </source>
</evidence>
<dbReference type="PANTHER" id="PTHR12560:SF0">
    <property type="entry name" value="LD18904P"/>
    <property type="match status" value="1"/>
</dbReference>
<evidence type="ECO:0000256" key="1">
    <source>
        <dbReference type="ARBA" id="ARBA00004141"/>
    </source>
</evidence>
<dbReference type="STRING" id="7574.A0A2R2MLS5"/>
<keyword evidence="6" id="KW-0443">Lipid metabolism</keyword>
<dbReference type="InParanoid" id="A0A2R2MLS5"/>
<dbReference type="GO" id="GO:0016020">
    <property type="term" value="C:membrane"/>
    <property type="evidence" value="ECO:0007669"/>
    <property type="project" value="UniProtKB-SubCell"/>
</dbReference>
<reference evidence="15" key="1">
    <citation type="submission" date="2025-08" db="UniProtKB">
        <authorList>
            <consortium name="RefSeq"/>
        </authorList>
    </citation>
    <scope>IDENTIFICATION</scope>
    <source>
        <tissue evidence="15">Gonads</tissue>
    </source>
</reference>
<dbReference type="Proteomes" id="UP000085678">
    <property type="component" value="Unplaced"/>
</dbReference>
<dbReference type="PANTHER" id="PTHR12560">
    <property type="entry name" value="LONGEVITY ASSURANCE FACTOR 1 LAG1"/>
    <property type="match status" value="1"/>
</dbReference>
<feature type="compositionally biased region" description="Acidic residues" evidence="10">
    <location>
        <begin position="357"/>
        <end position="368"/>
    </location>
</feature>
<evidence type="ECO:0000256" key="4">
    <source>
        <dbReference type="ARBA" id="ARBA00022692"/>
    </source>
</evidence>
<dbReference type="PROSITE" id="PS50071">
    <property type="entry name" value="HOMEOBOX_2"/>
    <property type="match status" value="1"/>
</dbReference>
<evidence type="ECO:0000259" key="13">
    <source>
        <dbReference type="PROSITE" id="PS50922"/>
    </source>
</evidence>
<dbReference type="CDD" id="cd00086">
    <property type="entry name" value="homeodomain"/>
    <property type="match status" value="1"/>
</dbReference>
<evidence type="ECO:0000259" key="12">
    <source>
        <dbReference type="PROSITE" id="PS50071"/>
    </source>
</evidence>
<feature type="transmembrane region" description="Helical" evidence="11">
    <location>
        <begin position="314"/>
        <end position="334"/>
    </location>
</feature>
<sequence>MEAWRTLCALFWNEKFWLPEGFTWKHLENTDNGIYHPQVQDLIWYSIPIAAVLLVLRPLFERYIASPIAVHLGVKGKVIVQVPKNPILESEFKRNKNPSDKQLQAIVKQTDWTRRRAIVKQTDWTRRRVHRWFRLRRNLGRPSDIVKFSENSWRFCFYLSAFVYGITILWDKPWFWEIRNCWIGYPDQHVSDDVFWYYMLELAFYWSLSASHFVDIKRKDFWETFLHHIVTIFLISMSWSGNYVRIGTLMLAVHNAADVWLDAAKMAKYAGRQKLCDFLFVGFALVWLITRLIIFPTRIIHTFLFESTVIMGWYPSMQVFIAAVVVLQLLHFYWSYLISRVIYNSLALGKVEKDERSESEEQSSEEPDVLGGAGDVIDDHINHNMNEKK</sequence>
<dbReference type="PIRSF" id="PIRSF005225">
    <property type="entry name" value="LAG1_LAC1"/>
    <property type="match status" value="1"/>
</dbReference>
<protein>
    <submittedName>
        <fullName evidence="15">Ceramide synthase 6</fullName>
    </submittedName>
</protein>
<gene>
    <name evidence="15" type="primary">LOC106153017</name>
</gene>
<comment type="subcellular location">
    <subcellularLocation>
        <location evidence="1">Membrane</location>
        <topology evidence="1">Multi-pass membrane protein</topology>
    </subcellularLocation>
    <subcellularLocation>
        <location evidence="8">Nucleus</location>
    </subcellularLocation>
</comment>
<evidence type="ECO:0000256" key="6">
    <source>
        <dbReference type="ARBA" id="ARBA00023098"/>
    </source>
</evidence>
<keyword evidence="8" id="KW-0238">DNA-binding</keyword>
<feature type="DNA-binding region" description="Homeobox" evidence="8">
    <location>
        <begin position="90"/>
        <end position="144"/>
    </location>
</feature>
<dbReference type="FunCoup" id="A0A2R2MLS5">
    <property type="interactions" value="3186"/>
</dbReference>
<dbReference type="GO" id="GO:0050291">
    <property type="term" value="F:sphingosine N-acyltransferase activity"/>
    <property type="evidence" value="ECO:0007669"/>
    <property type="project" value="InterPro"/>
</dbReference>
<evidence type="ECO:0000313" key="15">
    <source>
        <dbReference type="RefSeq" id="XP_023931178.1"/>
    </source>
</evidence>
<dbReference type="PROSITE" id="PS50922">
    <property type="entry name" value="TLC"/>
    <property type="match status" value="1"/>
</dbReference>
<feature type="transmembrane region" description="Helical" evidence="11">
    <location>
        <begin position="155"/>
        <end position="175"/>
    </location>
</feature>
<evidence type="ECO:0000256" key="2">
    <source>
        <dbReference type="ARBA" id="ARBA00004760"/>
    </source>
</evidence>
<evidence type="ECO:0000256" key="11">
    <source>
        <dbReference type="SAM" id="Phobius"/>
    </source>
</evidence>
<feature type="transmembrane region" description="Helical" evidence="11">
    <location>
        <begin position="195"/>
        <end position="214"/>
    </location>
</feature>
<feature type="region of interest" description="Disordered" evidence="10">
    <location>
        <begin position="354"/>
        <end position="389"/>
    </location>
</feature>
<evidence type="ECO:0000313" key="14">
    <source>
        <dbReference type="Proteomes" id="UP000085678"/>
    </source>
</evidence>
<keyword evidence="4 9" id="KW-0812">Transmembrane</keyword>
<dbReference type="GO" id="GO:0046513">
    <property type="term" value="P:ceramide biosynthetic process"/>
    <property type="evidence" value="ECO:0007669"/>
    <property type="project" value="InterPro"/>
</dbReference>
<dbReference type="InterPro" id="IPR006634">
    <property type="entry name" value="TLC-dom"/>
</dbReference>
<dbReference type="UniPathway" id="UPA00222"/>
<feature type="transmembrane region" description="Helical" evidence="11">
    <location>
        <begin position="275"/>
        <end position="294"/>
    </location>
</feature>
<proteinExistence type="predicted"/>
<evidence type="ECO:0000256" key="7">
    <source>
        <dbReference type="ARBA" id="ARBA00023136"/>
    </source>
</evidence>
<dbReference type="GO" id="GO:0005634">
    <property type="term" value="C:nucleus"/>
    <property type="evidence" value="ECO:0007669"/>
    <property type="project" value="UniProtKB-SubCell"/>
</dbReference>
<dbReference type="InterPro" id="IPR016439">
    <property type="entry name" value="Lag1/Lac1-like"/>
</dbReference>
<keyword evidence="5 11" id="KW-1133">Transmembrane helix</keyword>
<dbReference type="GeneID" id="106153017"/>
<dbReference type="KEGG" id="lak:106153017"/>
<feature type="compositionally biased region" description="Basic and acidic residues" evidence="10">
    <location>
        <begin position="377"/>
        <end position="389"/>
    </location>
</feature>
<dbReference type="SMART" id="SM00724">
    <property type="entry name" value="TLC"/>
    <property type="match status" value="1"/>
</dbReference>
<accession>A0A2R2MLS5</accession>
<feature type="domain" description="Homeobox" evidence="12">
    <location>
        <begin position="88"/>
        <end position="143"/>
    </location>
</feature>
<comment type="pathway">
    <text evidence="2">Lipid metabolism; sphingolipid metabolism.</text>
</comment>
<keyword evidence="7 9" id="KW-0472">Membrane</keyword>
<evidence type="ECO:0000256" key="9">
    <source>
        <dbReference type="PROSITE-ProRule" id="PRU00205"/>
    </source>
</evidence>
<dbReference type="Pfam" id="PF03798">
    <property type="entry name" value="TRAM_LAG1_CLN8"/>
    <property type="match status" value="1"/>
</dbReference>
<evidence type="ECO:0000256" key="8">
    <source>
        <dbReference type="PROSITE-ProRule" id="PRU00108"/>
    </source>
</evidence>
<feature type="domain" description="TLC" evidence="13">
    <location>
        <begin position="146"/>
        <end position="347"/>
    </location>
</feature>
<comment type="pathway">
    <text evidence="3">Sphingolipid metabolism.</text>
</comment>